<dbReference type="InterPro" id="IPR018865">
    <property type="entry name" value="STK19-like"/>
</dbReference>
<gene>
    <name evidence="3" type="ORF">KXV57_009367</name>
</gene>
<feature type="region of interest" description="Disordered" evidence="1">
    <location>
        <begin position="1"/>
        <end position="54"/>
    </location>
</feature>
<dbReference type="PANTHER" id="PTHR40370">
    <property type="entry name" value="EXPRESSED PROTEIN"/>
    <property type="match status" value="1"/>
</dbReference>
<comment type="caution">
    <text evidence="3">The sequence shown here is derived from an EMBL/GenBank/DDBJ whole genome shotgun (WGS) entry which is preliminary data.</text>
</comment>
<dbReference type="PANTHER" id="PTHR40370:SF1">
    <property type="entry name" value="DUF3074 DOMAIN-CONTAINING PROTEIN"/>
    <property type="match status" value="1"/>
</dbReference>
<dbReference type="Proteomes" id="UP000813423">
    <property type="component" value="Unassembled WGS sequence"/>
</dbReference>
<dbReference type="Pfam" id="PF11274">
    <property type="entry name" value="DUF3074"/>
    <property type="match status" value="1"/>
</dbReference>
<proteinExistence type="predicted"/>
<dbReference type="EMBL" id="JAIBSC010000009">
    <property type="protein sequence ID" value="KAH1910194.1"/>
    <property type="molecule type" value="Genomic_DNA"/>
</dbReference>
<dbReference type="Pfam" id="PF10494">
    <property type="entry name" value="Stk19"/>
    <property type="match status" value="1"/>
</dbReference>
<feature type="domain" description="DUF3074" evidence="2">
    <location>
        <begin position="477"/>
        <end position="687"/>
    </location>
</feature>
<sequence>MPLRITSAPVSGIQKKKRPATFKPRASPFAGHARQKAAVQSSHPSKSDQLDELYTGDFDQGPLPDLGSSHYVSQIAAVEDVIQAIHYIRDRMFEDIPARAGMNSTRIAEVLNLRRSLPPLASVAHVHTLMDAPTKVEKEIVDLITAGRVRRLIVPGRGTDAAGLGDCLVLTEDWERLVRESSVLEASVKDKFLQVLVQIGNTSAIPASLLSQSERMELLRAGFLVSSSSLVKGSTGVASLPGLPCSAPASASRSGSADQSCDTPDNQYQSRFETTTLFLSLPNTGPYLRLLGAGRKHLLDLLNKSSSGEAPVYLLRDRWDGAVETDKSFSVAKRMRGEFAGILPGKTRKWKELYGMNFHWALEEALGAGLIEIFDTGSVGPALEAREVRSDEECFAYGRRAVLDDLGERIDTLAVLLTCFLETALSEAHSLLTDTIPNTFKVDPKPRSSPPTTAKVQLLKGTIRHRKGSVRGEEEFWACRKSVHQDTAVDGSASWEEFRRGLRENHSENEMAYTPSVTSVERLLEWPTEGEIEGGWRQVGMHVNIITHTFHPTTLIAPRTFISLVISADLPNFVRQGFMTVQIPLAAKPTDAIPDEIREKVASAAPRNAVFASYASVEQVVSLATPAVTCNPGAARDGNGDTNQLEWTMATTSDAGGAIPRWIQRSWMMGGVPKAIVADVGYFISWTGQQRNNISYSA</sequence>
<organism evidence="3 4">
    <name type="scientific">Aspergillus fumigatus</name>
    <name type="common">Neosartorya fumigata</name>
    <dbReference type="NCBI Taxonomy" id="746128"/>
    <lineage>
        <taxon>Eukaryota</taxon>
        <taxon>Fungi</taxon>
        <taxon>Dikarya</taxon>
        <taxon>Ascomycota</taxon>
        <taxon>Pezizomycotina</taxon>
        <taxon>Eurotiomycetes</taxon>
        <taxon>Eurotiomycetidae</taxon>
        <taxon>Eurotiales</taxon>
        <taxon>Aspergillaceae</taxon>
        <taxon>Aspergillus</taxon>
        <taxon>Aspergillus subgen. Fumigati</taxon>
    </lineage>
</organism>
<protein>
    <recommendedName>
        <fullName evidence="2">DUF3074 domain-containing protein</fullName>
    </recommendedName>
</protein>
<reference evidence="3" key="1">
    <citation type="submission" date="2021-08" db="EMBL/GenBank/DDBJ databases">
        <title>Global Aspergillus fumigatus from environmental and clinical sources.</title>
        <authorList>
            <person name="Barber A."/>
            <person name="Sae-Ong T."/>
        </authorList>
    </citation>
    <scope>NUCLEOTIDE SEQUENCE</scope>
    <source>
        <strain evidence="3">NRZ-2016-071</strain>
    </source>
</reference>
<evidence type="ECO:0000313" key="3">
    <source>
        <dbReference type="EMBL" id="KAH1910194.1"/>
    </source>
</evidence>
<evidence type="ECO:0000259" key="2">
    <source>
        <dbReference type="Pfam" id="PF11274"/>
    </source>
</evidence>
<evidence type="ECO:0000313" key="4">
    <source>
        <dbReference type="Proteomes" id="UP000813423"/>
    </source>
</evidence>
<dbReference type="AlphaFoldDB" id="A0A9P8SX54"/>
<name>A0A9P8SX54_ASPFM</name>
<dbReference type="InterPro" id="IPR024500">
    <property type="entry name" value="DUF3074"/>
</dbReference>
<evidence type="ECO:0000256" key="1">
    <source>
        <dbReference type="SAM" id="MobiDB-lite"/>
    </source>
</evidence>
<dbReference type="CDD" id="cd08864">
    <property type="entry name" value="SRPBCC_DUF3074"/>
    <property type="match status" value="1"/>
</dbReference>
<accession>A0A9P8SX54</accession>